<dbReference type="InterPro" id="IPR001650">
    <property type="entry name" value="Helicase_C-like"/>
</dbReference>
<sequence length="1564" mass="182517">MNPTNSNNSQNDNSFNDNKKNNSNENSENKVDIQQLINNKPSIFKRKAKKKVEPKINKGNNEEDELKKISKEIGGNVTGIIKQDELEHSVVNQFIYKSVQKQIEIEEKRLKRAIALSNATSRKIDTNFRKWMNPKTSEREKTNLKRIIDQLKSELKTHKKDIKEIQQRIDDNKKNYNTSLSYSNEPKKFLNRNNTNNNNYRASSSSASLPKIKKRRFSTQDNSDDDEITTHKFNINYKPRYKLKGPSKEISVSLPQLTEEMKLKHHYLYRNEEDKESVDLNQYNNDMNIEDDDDKIEIQANFKEIQEGSNLNSNDIVLNENIQVHTFNPNKRIRYDQFFDQSDTEENVNDTKNKSESKDDAEFQPNSEENESNSSESEYIDVDTSSDYTPHIVLNEQTNKKKSRRKQNRSLYSTQHIDDGDEFYYQGRLAKWVKKRRLRRLNANSEKLITETDIDEEELIKDMEQEMYMLDVGDTEVSLGNGYKIPNEVYDKLFLYQKTCIQWLWELHQQDVGGIIGDEMGLGKTIQTISYIYGLTYSGLLKQPAIVVCPATLMKQWVEEFHEWAPPLRVVILHSTGSGMPQLNALSDNTLMADLDSETEMILNDNFSEIEESSESSDDDDDDVEDFHYAKWKLQHRKNKKKRKRHIRSRQSKKNLLKFKRLVDRVKSYGHVLITTYEGLRTYKPIILSTEWSYAFLDEGHKIRNPDSDITLLCKQLKTSHRILLSGTPIQNSLKELWSLFDFIYPGRLGTLPMFVKLFEIPIKMGGYANASNQEIKTSIRCATALRDTINPYLLRRLKVDVASDLPKKSEHVLFCMITEEQKQHYKSFIESHEANEIYNGKRNVLYGIDILRKICNHPDLLRRKQKEEIEDYGYYKKSGKMVVVNGLLKTWYESNNKVLLFCQTRQMMEILELFIQHKGYTYRKMDGDTPIKTRVFLVDEFNNNKDIFVFLLTTKVGGLGINLCSANRVIIFDPDWNPSTDMQARERAWRLGQKRDVAIFRIMAKGTVEEKIYHRQIYKQFLSNKILIDPNHQRFFKQDDLMDLFSYNDDSDEVNGKSLTGKILKNMNMDVEINKNDIAHMEEDIHEKEEQKEKEKKHENETEKENKNETSQNKNNQEFIVKLNNTESTGEIDSEITMNDSFSSNENSHQSNTSTATTSSNKTKDKKKKGLSYDSIDNNIKQMKYKGIKNKKHFEDDHTKQIRKEIDNIEGVEYTEEFKVKSKNEEEEESDDDDNDLFTQSEDESDSNPGKRRKSKKGKSQYKKDEDSIDVEDLEKEDTNEMEDKEYQSKDELRILKNLMKVTGAVSVIEHDKIMDSKKWSDIRDEKEAERIANNAVKKLRRFMERRRHVDISIPTWTGSSGLIGSNQPKKPIFGQKINPKIAKRNSELQQNNNSSNSIKALLNKKLQKHPEGEEASNHSITTPGLPNQFFGKGKMAGFNSIQTKEDIQANGLSSNTLIYLLQWKNAEIQQDNGNSGELTNEIGDSNKENLILQVRDFIMEHEEQRVTSKEIIDHFKMKTTKKDIELIRRMLKRICTFQKHPSEDGSSKGYWILKDEFKENLE</sequence>
<dbReference type="GO" id="GO:0008094">
    <property type="term" value="F:ATP-dependent activity, acting on DNA"/>
    <property type="evidence" value="ECO:0007669"/>
    <property type="project" value="TreeGrafter"/>
</dbReference>
<dbReference type="GO" id="GO:0005524">
    <property type="term" value="F:ATP binding"/>
    <property type="evidence" value="ECO:0007669"/>
    <property type="project" value="InterPro"/>
</dbReference>
<dbReference type="PANTHER" id="PTHR45629:SF7">
    <property type="entry name" value="DNA EXCISION REPAIR PROTEIN ERCC-6-RELATED"/>
    <property type="match status" value="1"/>
</dbReference>
<dbReference type="Pfam" id="PF00271">
    <property type="entry name" value="Helicase_C"/>
    <property type="match status" value="1"/>
</dbReference>
<evidence type="ECO:0000256" key="7">
    <source>
        <dbReference type="ARBA" id="ARBA00022840"/>
    </source>
</evidence>
<comment type="similarity">
    <text evidence="2">Belongs to the SNF2/RAD54 helicase family.</text>
</comment>
<dbReference type="GO" id="GO:0016787">
    <property type="term" value="F:hydrolase activity"/>
    <property type="evidence" value="ECO:0007669"/>
    <property type="project" value="UniProtKB-KW"/>
</dbReference>
<evidence type="ECO:0000256" key="4">
    <source>
        <dbReference type="ARBA" id="ARBA00022763"/>
    </source>
</evidence>
<feature type="compositionally biased region" description="Low complexity" evidence="12">
    <location>
        <begin position="1110"/>
        <end position="1119"/>
    </location>
</feature>
<dbReference type="CDD" id="cd18793">
    <property type="entry name" value="SF2_C_SNF"/>
    <property type="match status" value="1"/>
</dbReference>
<dbReference type="InterPro" id="IPR000330">
    <property type="entry name" value="SNF2_N"/>
</dbReference>
<keyword evidence="4" id="KW-0227">DNA damage</keyword>
<reference evidence="15 16" key="1">
    <citation type="submission" date="2016-08" db="EMBL/GenBank/DDBJ databases">
        <title>A Parts List for Fungal Cellulosomes Revealed by Comparative Genomics.</title>
        <authorList>
            <consortium name="DOE Joint Genome Institute"/>
            <person name="Haitjema C.H."/>
            <person name="Gilmore S.P."/>
            <person name="Henske J.K."/>
            <person name="Solomon K.V."/>
            <person name="De Groot R."/>
            <person name="Kuo A."/>
            <person name="Mondo S.J."/>
            <person name="Salamov A.A."/>
            <person name="Labutti K."/>
            <person name="Zhao Z."/>
            <person name="Chiniquy J."/>
            <person name="Barry K."/>
            <person name="Brewer H.M."/>
            <person name="Purvine S.O."/>
            <person name="Wright A.T."/>
            <person name="Boxma B."/>
            <person name="Van Alen T."/>
            <person name="Hackstein J.H."/>
            <person name="Baker S.E."/>
            <person name="Grigoriev I.V."/>
            <person name="O'Malley M.A."/>
        </authorList>
    </citation>
    <scope>NUCLEOTIDE SEQUENCE [LARGE SCALE GENOMIC DNA]</scope>
    <source>
        <strain evidence="15 16">G1</strain>
    </source>
</reference>
<feature type="compositionally biased region" description="Acidic residues" evidence="12">
    <location>
        <begin position="1268"/>
        <end position="1285"/>
    </location>
</feature>
<keyword evidence="6" id="KW-0347">Helicase</keyword>
<dbReference type="CDD" id="cd22254">
    <property type="entry name" value="CSB_WHD"/>
    <property type="match status" value="1"/>
</dbReference>
<dbReference type="OrthoDB" id="413460at2759"/>
<evidence type="ECO:0000256" key="11">
    <source>
        <dbReference type="SAM" id="Coils"/>
    </source>
</evidence>
<evidence type="ECO:0000256" key="3">
    <source>
        <dbReference type="ARBA" id="ARBA00022741"/>
    </source>
</evidence>
<proteinExistence type="inferred from homology"/>
<dbReference type="InterPro" id="IPR050496">
    <property type="entry name" value="SNF2_RAD54_helicase_repair"/>
</dbReference>
<feature type="region of interest" description="Disordered" evidence="12">
    <location>
        <begin position="175"/>
        <end position="210"/>
    </location>
</feature>
<feature type="compositionally biased region" description="Basic and acidic residues" evidence="12">
    <location>
        <begin position="349"/>
        <end position="361"/>
    </location>
</feature>
<dbReference type="Gene3D" id="3.40.50.300">
    <property type="entry name" value="P-loop containing nucleotide triphosphate hydrolases"/>
    <property type="match status" value="1"/>
</dbReference>
<evidence type="ECO:0000256" key="5">
    <source>
        <dbReference type="ARBA" id="ARBA00022801"/>
    </source>
</evidence>
<feature type="compositionally biased region" description="Low complexity" evidence="12">
    <location>
        <begin position="1"/>
        <end position="16"/>
    </location>
</feature>
<comment type="subcellular location">
    <subcellularLocation>
        <location evidence="1">Nucleus</location>
    </subcellularLocation>
</comment>
<dbReference type="PROSITE" id="PS51192">
    <property type="entry name" value="HELICASE_ATP_BIND_1"/>
    <property type="match status" value="1"/>
</dbReference>
<accession>A0A1Y2FBS1</accession>
<dbReference type="InterPro" id="IPR014001">
    <property type="entry name" value="Helicase_ATP-bd"/>
</dbReference>
<dbReference type="InterPro" id="IPR058951">
    <property type="entry name" value="WHD_Rad26_CSB-like"/>
</dbReference>
<feature type="region of interest" description="Disordered" evidence="12">
    <location>
        <begin position="1087"/>
        <end position="1119"/>
    </location>
</feature>
<dbReference type="SMART" id="SM00490">
    <property type="entry name" value="HELICc"/>
    <property type="match status" value="1"/>
</dbReference>
<dbReference type="EMBL" id="MCOG01000011">
    <property type="protein sequence ID" value="ORY81067.1"/>
    <property type="molecule type" value="Genomic_DNA"/>
</dbReference>
<dbReference type="SMART" id="SM00487">
    <property type="entry name" value="DEXDc"/>
    <property type="match status" value="1"/>
</dbReference>
<dbReference type="FunFam" id="3.40.50.10810:FF:000094">
    <property type="entry name" value="DNA excision repair protein ERCC-6"/>
    <property type="match status" value="1"/>
</dbReference>
<dbReference type="GO" id="GO:0006283">
    <property type="term" value="P:transcription-coupled nucleotide-excision repair"/>
    <property type="evidence" value="ECO:0007669"/>
    <property type="project" value="TreeGrafter"/>
</dbReference>
<feature type="domain" description="Helicase ATP-binding" evidence="13">
    <location>
        <begin position="505"/>
        <end position="747"/>
    </location>
</feature>
<feature type="compositionally biased region" description="Acidic residues" evidence="12">
    <location>
        <begin position="1226"/>
        <end position="1247"/>
    </location>
</feature>
<feature type="compositionally biased region" description="Low complexity" evidence="12">
    <location>
        <begin position="191"/>
        <end position="208"/>
    </location>
</feature>
<evidence type="ECO:0000259" key="14">
    <source>
        <dbReference type="PROSITE" id="PS51194"/>
    </source>
</evidence>
<feature type="coiled-coil region" evidence="11">
    <location>
        <begin position="141"/>
        <end position="175"/>
    </location>
</feature>
<keyword evidence="8" id="KW-0238">DNA-binding</keyword>
<evidence type="ECO:0000256" key="2">
    <source>
        <dbReference type="ARBA" id="ARBA00007025"/>
    </source>
</evidence>
<protein>
    <submittedName>
        <fullName evidence="15">Uncharacterized protein</fullName>
    </submittedName>
</protein>
<comment type="caution">
    <text evidence="15">The sequence shown here is derived from an EMBL/GenBank/DDBJ whole genome shotgun (WGS) entry which is preliminary data.</text>
</comment>
<dbReference type="CDD" id="cd18000">
    <property type="entry name" value="DEXHc_ERCC6"/>
    <property type="match status" value="1"/>
</dbReference>
<feature type="region of interest" description="Disordered" evidence="12">
    <location>
        <begin position="339"/>
        <end position="412"/>
    </location>
</feature>
<feature type="compositionally biased region" description="Basic and acidic residues" evidence="12">
    <location>
        <begin position="17"/>
        <end position="31"/>
    </location>
</feature>
<evidence type="ECO:0000256" key="1">
    <source>
        <dbReference type="ARBA" id="ARBA00004123"/>
    </source>
</evidence>
<keyword evidence="11" id="KW-0175">Coiled coil</keyword>
<feature type="compositionally biased region" description="Basic residues" evidence="12">
    <location>
        <begin position="1184"/>
        <end position="1193"/>
    </location>
</feature>
<evidence type="ECO:0000256" key="12">
    <source>
        <dbReference type="SAM" id="MobiDB-lite"/>
    </source>
</evidence>
<dbReference type="PROSITE" id="PS51194">
    <property type="entry name" value="HELICASE_CTER"/>
    <property type="match status" value="1"/>
</dbReference>
<feature type="compositionally biased region" description="Low complexity" evidence="12">
    <location>
        <begin position="1148"/>
        <end position="1162"/>
    </location>
</feature>
<keyword evidence="10" id="KW-0539">Nucleus</keyword>
<evidence type="ECO:0000313" key="16">
    <source>
        <dbReference type="Proteomes" id="UP000193920"/>
    </source>
</evidence>
<keyword evidence="16" id="KW-1185">Reference proteome</keyword>
<dbReference type="Proteomes" id="UP000193920">
    <property type="component" value="Unassembled WGS sequence"/>
</dbReference>
<dbReference type="InterPro" id="IPR049730">
    <property type="entry name" value="SNF2/RAD54-like_C"/>
</dbReference>
<keyword evidence="5" id="KW-0378">Hydrolase</keyword>
<feature type="region of interest" description="Disordered" evidence="12">
    <location>
        <begin position="1"/>
        <end position="32"/>
    </location>
</feature>
<dbReference type="InterPro" id="IPR038718">
    <property type="entry name" value="SNF2-like_sf"/>
</dbReference>
<evidence type="ECO:0000256" key="6">
    <source>
        <dbReference type="ARBA" id="ARBA00022806"/>
    </source>
</evidence>
<dbReference type="Gene3D" id="1.20.120.850">
    <property type="entry name" value="SWI2/SNF2 ATPases, N-terminal domain"/>
    <property type="match status" value="1"/>
</dbReference>
<feature type="region of interest" description="Disordered" evidence="12">
    <location>
        <begin position="1139"/>
        <end position="1287"/>
    </location>
</feature>
<feature type="compositionally biased region" description="Basic and acidic residues" evidence="12">
    <location>
        <begin position="1087"/>
        <end position="1109"/>
    </location>
</feature>
<evidence type="ECO:0000313" key="15">
    <source>
        <dbReference type="EMBL" id="ORY81067.1"/>
    </source>
</evidence>
<keyword evidence="7" id="KW-0067">ATP-binding</keyword>
<keyword evidence="3" id="KW-0547">Nucleotide-binding</keyword>
<feature type="compositionally biased region" description="Polar residues" evidence="12">
    <location>
        <begin position="175"/>
        <end position="184"/>
    </location>
</feature>
<dbReference type="Pfam" id="PF25875">
    <property type="entry name" value="WHD_Rad26_CSB"/>
    <property type="match status" value="1"/>
</dbReference>
<dbReference type="InterPro" id="IPR027417">
    <property type="entry name" value="P-loop_NTPase"/>
</dbReference>
<evidence type="ECO:0000259" key="13">
    <source>
        <dbReference type="PROSITE" id="PS51192"/>
    </source>
</evidence>
<name>A0A1Y2FBS1_9FUNG</name>
<evidence type="ECO:0000256" key="8">
    <source>
        <dbReference type="ARBA" id="ARBA00023125"/>
    </source>
</evidence>
<dbReference type="PANTHER" id="PTHR45629">
    <property type="entry name" value="SNF2/RAD54 FAMILY MEMBER"/>
    <property type="match status" value="1"/>
</dbReference>
<dbReference type="GO" id="GO:0005634">
    <property type="term" value="C:nucleus"/>
    <property type="evidence" value="ECO:0007669"/>
    <property type="project" value="TreeGrafter"/>
</dbReference>
<gene>
    <name evidence="15" type="ORF">LY90DRAFT_375894</name>
</gene>
<dbReference type="Gene3D" id="3.40.50.10810">
    <property type="entry name" value="Tandem AAA-ATPase domain"/>
    <property type="match status" value="2"/>
</dbReference>
<dbReference type="SUPFAM" id="SSF52540">
    <property type="entry name" value="P-loop containing nucleoside triphosphate hydrolases"/>
    <property type="match status" value="2"/>
</dbReference>
<keyword evidence="9" id="KW-0234">DNA repair</keyword>
<feature type="compositionally biased region" description="Basic and acidic residues" evidence="12">
    <location>
        <begin position="1194"/>
        <end position="1208"/>
    </location>
</feature>
<feature type="compositionally biased region" description="Basic residues" evidence="12">
    <location>
        <begin position="1251"/>
        <end position="1262"/>
    </location>
</feature>
<dbReference type="STRING" id="1754190.A0A1Y2FBS1"/>
<evidence type="ECO:0000256" key="9">
    <source>
        <dbReference type="ARBA" id="ARBA00023204"/>
    </source>
</evidence>
<feature type="domain" description="Helicase C-terminal" evidence="14">
    <location>
        <begin position="888"/>
        <end position="1043"/>
    </location>
</feature>
<evidence type="ECO:0000256" key="10">
    <source>
        <dbReference type="ARBA" id="ARBA00023242"/>
    </source>
</evidence>
<dbReference type="Pfam" id="PF00176">
    <property type="entry name" value="SNF2-rel_dom"/>
    <property type="match status" value="1"/>
</dbReference>
<organism evidence="15 16">
    <name type="scientific">Neocallimastix californiae</name>
    <dbReference type="NCBI Taxonomy" id="1754190"/>
    <lineage>
        <taxon>Eukaryota</taxon>
        <taxon>Fungi</taxon>
        <taxon>Fungi incertae sedis</taxon>
        <taxon>Chytridiomycota</taxon>
        <taxon>Chytridiomycota incertae sedis</taxon>
        <taxon>Neocallimastigomycetes</taxon>
        <taxon>Neocallimastigales</taxon>
        <taxon>Neocallimastigaceae</taxon>
        <taxon>Neocallimastix</taxon>
    </lineage>
</organism>